<evidence type="ECO:0000313" key="2">
    <source>
        <dbReference type="EMBL" id="RCW86119.1"/>
    </source>
</evidence>
<organism evidence="2 3">
    <name type="scientific">Phyllobacterium bourgognense</name>
    <dbReference type="NCBI Taxonomy" id="314236"/>
    <lineage>
        <taxon>Bacteria</taxon>
        <taxon>Pseudomonadati</taxon>
        <taxon>Pseudomonadota</taxon>
        <taxon>Alphaproteobacteria</taxon>
        <taxon>Hyphomicrobiales</taxon>
        <taxon>Phyllobacteriaceae</taxon>
        <taxon>Phyllobacterium</taxon>
    </lineage>
</organism>
<name>A0A368Z2D3_9HYPH</name>
<feature type="region of interest" description="Disordered" evidence="1">
    <location>
        <begin position="59"/>
        <end position="82"/>
    </location>
</feature>
<feature type="region of interest" description="Disordered" evidence="1">
    <location>
        <begin position="122"/>
        <end position="153"/>
    </location>
</feature>
<sequence>MVTCNGSTTRGFQGMICLRFEAFTMPEHNRLLSTPKPTLDGVELQGRWWINDDTTHQIGSNARRLPPSQPHDPYADGDGGNAGDAQKAVRLFADIAGNAFCNERKKAVKQPLEYEEQPYGIDEINHDMNPPLLRGGSGGSRRRRTGWRRGTADRRQTTIRILEIPEELGIR</sequence>
<dbReference type="Proteomes" id="UP000253324">
    <property type="component" value="Unassembled WGS sequence"/>
</dbReference>
<protein>
    <submittedName>
        <fullName evidence="2">Uncharacterized protein</fullName>
    </submittedName>
</protein>
<proteinExistence type="predicted"/>
<keyword evidence="3" id="KW-1185">Reference proteome</keyword>
<accession>A0A368Z2D3</accession>
<comment type="caution">
    <text evidence="2">The sequence shown here is derived from an EMBL/GenBank/DDBJ whole genome shotgun (WGS) entry which is preliminary data.</text>
</comment>
<reference evidence="2 3" key="1">
    <citation type="submission" date="2018-07" db="EMBL/GenBank/DDBJ databases">
        <title>Genomic Encyclopedia of Type Strains, Phase III (KMG-III): the genomes of soil and plant-associated and newly described type strains.</title>
        <authorList>
            <person name="Whitman W."/>
        </authorList>
    </citation>
    <scope>NUCLEOTIDE SEQUENCE [LARGE SCALE GENOMIC DNA]</scope>
    <source>
        <strain evidence="2 3">31-25a</strain>
    </source>
</reference>
<evidence type="ECO:0000313" key="3">
    <source>
        <dbReference type="Proteomes" id="UP000253324"/>
    </source>
</evidence>
<evidence type="ECO:0000256" key="1">
    <source>
        <dbReference type="SAM" id="MobiDB-lite"/>
    </source>
</evidence>
<gene>
    <name evidence="2" type="ORF">C7476_10297</name>
</gene>
<dbReference type="EMBL" id="QPJM01000002">
    <property type="protein sequence ID" value="RCW86119.1"/>
    <property type="molecule type" value="Genomic_DNA"/>
</dbReference>
<dbReference type="AlphaFoldDB" id="A0A368Z2D3"/>